<evidence type="ECO:0000256" key="1">
    <source>
        <dbReference type="SAM" id="MobiDB-lite"/>
    </source>
</evidence>
<feature type="region of interest" description="Disordered" evidence="1">
    <location>
        <begin position="164"/>
        <end position="193"/>
    </location>
</feature>
<keyword evidence="3" id="KW-1185">Reference proteome</keyword>
<organism evidence="2 3">
    <name type="scientific">Allosphingosinicella flava</name>
    <dbReference type="NCBI Taxonomy" id="2771430"/>
    <lineage>
        <taxon>Bacteria</taxon>
        <taxon>Pseudomonadati</taxon>
        <taxon>Pseudomonadota</taxon>
        <taxon>Alphaproteobacteria</taxon>
        <taxon>Sphingomonadales</taxon>
        <taxon>Sphingomonadaceae</taxon>
        <taxon>Allosphingosinicella</taxon>
    </lineage>
</organism>
<dbReference type="RefSeq" id="WP_200972253.1">
    <property type="nucleotide sequence ID" value="NZ_CP065592.1"/>
</dbReference>
<dbReference type="AlphaFoldDB" id="A0A7T2GKK9"/>
<evidence type="ECO:0000313" key="2">
    <source>
        <dbReference type="EMBL" id="QPQ55581.1"/>
    </source>
</evidence>
<dbReference type="KEGG" id="sflv:IC614_02975"/>
<sequence length="193" mass="21516">MNSADIIRRMIEAGCPADLIADVALLAGEVSALERRRAADAQRQKDKRERDRGDGDSHVTSRDSRDVTDEPLDKEKSPTPPKEINLFEEKITTPRARKGSASAFPCPDGVDPQHWEDFLANRKAKRLTNTPTAHRGILKSISELSDDEWPPGRLVQFAAENGWGSINDPRTSYRSIGNGNRPHHDRKSGWLNA</sequence>
<feature type="compositionally biased region" description="Polar residues" evidence="1">
    <location>
        <begin position="168"/>
        <end position="178"/>
    </location>
</feature>
<name>A0A7T2GKK9_9SPHN</name>
<protein>
    <submittedName>
        <fullName evidence="2">Uncharacterized protein</fullName>
    </submittedName>
</protein>
<gene>
    <name evidence="2" type="ORF">IC614_02975</name>
</gene>
<feature type="region of interest" description="Disordered" evidence="1">
    <location>
        <begin position="34"/>
        <end position="89"/>
    </location>
</feature>
<accession>A0A7T2GKK9</accession>
<evidence type="ECO:0000313" key="3">
    <source>
        <dbReference type="Proteomes" id="UP000594873"/>
    </source>
</evidence>
<proteinExistence type="predicted"/>
<feature type="compositionally biased region" description="Basic and acidic residues" evidence="1">
    <location>
        <begin position="34"/>
        <end position="77"/>
    </location>
</feature>
<reference evidence="2 3" key="1">
    <citation type="submission" date="2020-11" db="EMBL/GenBank/DDBJ databases">
        <title>Genome seq and assembly of Sphingosinicella sp.</title>
        <authorList>
            <person name="Chhetri G."/>
        </authorList>
    </citation>
    <scope>NUCLEOTIDE SEQUENCE [LARGE SCALE GENOMIC DNA]</scope>
    <source>
        <strain evidence="2 3">UDD2</strain>
    </source>
</reference>
<dbReference type="Proteomes" id="UP000594873">
    <property type="component" value="Chromosome"/>
</dbReference>
<dbReference type="EMBL" id="CP065592">
    <property type="protein sequence ID" value="QPQ55581.1"/>
    <property type="molecule type" value="Genomic_DNA"/>
</dbReference>